<dbReference type="PANTHER" id="PTHR43227:SF9">
    <property type="entry name" value="SN-GLYCEROL-3-PHOSPHATE TRANSPORT SYSTEM PERMEASE PROTEIN UGPA"/>
    <property type="match status" value="1"/>
</dbReference>
<feature type="transmembrane region" description="Helical" evidence="12">
    <location>
        <begin position="75"/>
        <end position="97"/>
    </location>
</feature>
<keyword evidence="5" id="KW-1003">Cell membrane</keyword>
<evidence type="ECO:0000259" key="13">
    <source>
        <dbReference type="PROSITE" id="PS50928"/>
    </source>
</evidence>
<feature type="transmembrane region" description="Helical" evidence="12">
    <location>
        <begin position="170"/>
        <end position="191"/>
    </location>
</feature>
<dbReference type="GO" id="GO:0055085">
    <property type="term" value="P:transmembrane transport"/>
    <property type="evidence" value="ECO:0007669"/>
    <property type="project" value="InterPro"/>
</dbReference>
<reference evidence="14 15" key="1">
    <citation type="submission" date="2019-03" db="EMBL/GenBank/DDBJ databases">
        <title>Genomic Encyclopedia of Type Strains, Phase IV (KMG-IV): sequencing the most valuable type-strain genomes for metagenomic binning, comparative biology and taxonomic classification.</title>
        <authorList>
            <person name="Goeker M."/>
        </authorList>
    </citation>
    <scope>NUCLEOTIDE SEQUENCE [LARGE SCALE GENOMIC DNA]</scope>
    <source>
        <strain evidence="14 15">DSM 9035</strain>
    </source>
</reference>
<evidence type="ECO:0000256" key="1">
    <source>
        <dbReference type="ARBA" id="ARBA00004429"/>
    </source>
</evidence>
<comment type="subunit">
    <text evidence="3">The complex is composed of two ATP-binding proteins (UgpC), two transmembrane proteins (UgpA and UgpE) and a solute-binding protein (UgpB).</text>
</comment>
<feature type="transmembrane region" description="Helical" evidence="12">
    <location>
        <begin position="268"/>
        <end position="288"/>
    </location>
</feature>
<protein>
    <recommendedName>
        <fullName evidence="11">sn-glycerol-3-phosphate transport system permease protein UgpA</fullName>
    </recommendedName>
</protein>
<keyword evidence="9 12" id="KW-0472">Membrane</keyword>
<organism evidence="14 15">
    <name type="scientific">Aquabacter spiritensis</name>
    <dbReference type="NCBI Taxonomy" id="933073"/>
    <lineage>
        <taxon>Bacteria</taxon>
        <taxon>Pseudomonadati</taxon>
        <taxon>Pseudomonadota</taxon>
        <taxon>Alphaproteobacteria</taxon>
        <taxon>Hyphomicrobiales</taxon>
        <taxon>Xanthobacteraceae</taxon>
        <taxon>Aquabacter</taxon>
    </lineage>
</organism>
<comment type="similarity">
    <text evidence="2 12">Belongs to the binding-protein-dependent transport system permease family.</text>
</comment>
<name>A0A4R3LUW9_9HYPH</name>
<dbReference type="Pfam" id="PF00528">
    <property type="entry name" value="BPD_transp_1"/>
    <property type="match status" value="1"/>
</dbReference>
<dbReference type="Proteomes" id="UP000294664">
    <property type="component" value="Unassembled WGS sequence"/>
</dbReference>
<dbReference type="CDD" id="cd06261">
    <property type="entry name" value="TM_PBP2"/>
    <property type="match status" value="1"/>
</dbReference>
<dbReference type="EMBL" id="SMAI01000007">
    <property type="protein sequence ID" value="TCT04343.1"/>
    <property type="molecule type" value="Genomic_DNA"/>
</dbReference>
<comment type="subcellular location">
    <subcellularLocation>
        <location evidence="1">Cell inner membrane</location>
        <topology evidence="1">Multi-pass membrane protein</topology>
    </subcellularLocation>
    <subcellularLocation>
        <location evidence="12">Cell membrane</location>
        <topology evidence="12">Multi-pass membrane protein</topology>
    </subcellularLocation>
</comment>
<comment type="caution">
    <text evidence="14">The sequence shown here is derived from an EMBL/GenBank/DDBJ whole genome shotgun (WGS) entry which is preliminary data.</text>
</comment>
<keyword evidence="7 12" id="KW-0812">Transmembrane</keyword>
<gene>
    <name evidence="14" type="ORF">EDC64_107160</name>
</gene>
<evidence type="ECO:0000256" key="5">
    <source>
        <dbReference type="ARBA" id="ARBA00022475"/>
    </source>
</evidence>
<evidence type="ECO:0000256" key="4">
    <source>
        <dbReference type="ARBA" id="ARBA00022448"/>
    </source>
</evidence>
<dbReference type="AlphaFoldDB" id="A0A4R3LUW9"/>
<sequence>MSERRTIFPGWRLPLLLLAPQLLLTALFFLWPAAGAIEASLMRGDPFGLSARFVGLDNFTELFTDPLYLAAVGRTLLFCGAVSLLSLGLALVLAVLADSAIRGRAFYRTALIWPYAVAPVIAAVVWILLLHPQIGALPPLLSRLGIVWDYRLDGTQAMITVILASAWKQVSYNFIFFLAGLQSIPAAIVEAARMDGAGPLRRFWTILFPLLAPTTGFLVTVNIAYSAFETFGTIEALTQGGPAQATQTLVVKVYRDGVVNLDLGASSAQSVVLMAGVMLLTLLQFRLLRRRGDAI</sequence>
<comment type="function">
    <text evidence="10">Part of the ABC transporter complex UgpBAEC involved in sn-glycerol-3-phosphate (G3P) import. Probably responsible for the translocation of the substrate across the membrane.</text>
</comment>
<feature type="transmembrane region" description="Helical" evidence="12">
    <location>
        <begin position="109"/>
        <end position="129"/>
    </location>
</feature>
<evidence type="ECO:0000256" key="11">
    <source>
        <dbReference type="ARBA" id="ARBA00040780"/>
    </source>
</evidence>
<evidence type="ECO:0000256" key="2">
    <source>
        <dbReference type="ARBA" id="ARBA00009306"/>
    </source>
</evidence>
<dbReference type="PANTHER" id="PTHR43227">
    <property type="entry name" value="BLL4140 PROTEIN"/>
    <property type="match status" value="1"/>
</dbReference>
<feature type="domain" description="ABC transmembrane type-1" evidence="13">
    <location>
        <begin position="72"/>
        <end position="284"/>
    </location>
</feature>
<dbReference type="InterPro" id="IPR050809">
    <property type="entry name" value="UgpAE/MalFG_permease"/>
</dbReference>
<keyword evidence="8 12" id="KW-1133">Transmembrane helix</keyword>
<evidence type="ECO:0000256" key="3">
    <source>
        <dbReference type="ARBA" id="ARBA00011557"/>
    </source>
</evidence>
<dbReference type="GO" id="GO:0005886">
    <property type="term" value="C:plasma membrane"/>
    <property type="evidence" value="ECO:0007669"/>
    <property type="project" value="UniProtKB-SubCell"/>
</dbReference>
<evidence type="ECO:0000256" key="9">
    <source>
        <dbReference type="ARBA" id="ARBA00023136"/>
    </source>
</evidence>
<dbReference type="InterPro" id="IPR035906">
    <property type="entry name" value="MetI-like_sf"/>
</dbReference>
<dbReference type="Gene3D" id="1.10.3720.10">
    <property type="entry name" value="MetI-like"/>
    <property type="match status" value="1"/>
</dbReference>
<evidence type="ECO:0000256" key="10">
    <source>
        <dbReference type="ARBA" id="ARBA00037054"/>
    </source>
</evidence>
<evidence type="ECO:0000256" key="12">
    <source>
        <dbReference type="RuleBase" id="RU363032"/>
    </source>
</evidence>
<keyword evidence="6" id="KW-0997">Cell inner membrane</keyword>
<evidence type="ECO:0000256" key="8">
    <source>
        <dbReference type="ARBA" id="ARBA00022989"/>
    </source>
</evidence>
<accession>A0A4R3LUW9</accession>
<dbReference type="RefSeq" id="WP_132031909.1">
    <property type="nucleotide sequence ID" value="NZ_SMAI01000007.1"/>
</dbReference>
<evidence type="ECO:0000313" key="14">
    <source>
        <dbReference type="EMBL" id="TCT04343.1"/>
    </source>
</evidence>
<keyword evidence="4 12" id="KW-0813">Transport</keyword>
<dbReference type="PROSITE" id="PS50928">
    <property type="entry name" value="ABC_TM1"/>
    <property type="match status" value="1"/>
</dbReference>
<evidence type="ECO:0000256" key="6">
    <source>
        <dbReference type="ARBA" id="ARBA00022519"/>
    </source>
</evidence>
<dbReference type="InterPro" id="IPR000515">
    <property type="entry name" value="MetI-like"/>
</dbReference>
<dbReference type="SUPFAM" id="SSF161098">
    <property type="entry name" value="MetI-like"/>
    <property type="match status" value="1"/>
</dbReference>
<evidence type="ECO:0000256" key="7">
    <source>
        <dbReference type="ARBA" id="ARBA00022692"/>
    </source>
</evidence>
<keyword evidence="15" id="KW-1185">Reference proteome</keyword>
<dbReference type="OrthoDB" id="9773727at2"/>
<feature type="transmembrane region" description="Helical" evidence="12">
    <location>
        <begin position="203"/>
        <end position="225"/>
    </location>
</feature>
<proteinExistence type="inferred from homology"/>
<evidence type="ECO:0000313" key="15">
    <source>
        <dbReference type="Proteomes" id="UP000294664"/>
    </source>
</evidence>